<proteinExistence type="predicted"/>
<protein>
    <submittedName>
        <fullName evidence="1">Uncharacterized protein</fullName>
    </submittedName>
</protein>
<gene>
    <name evidence="1" type="ORF">NLG97_g4081</name>
</gene>
<sequence length="290" mass="32591">MTTFLLPAVASQAGPRKRTLYCVVLADIIRAAADAKDALETAEDLLLDRDGRHYSKYDAHVGETGCHIRATMLIVAFDQMRNTAIEATNQPVPSWLRDAISQLSVIRANAELLCSELTKNHKDPVAINLGSKRDYPEQIVTRLLGCQDASKFASATLCLPYIIHRLTISLARGKQPFATHCRCSDEAVWEPQDPKMLIRLLVYCYVLSKYKNFSVTSDGGRCRLSAELAAKESQRLAAPYWDQRNDDYTVPKSARVLGELTALQCWLSKLSCDWLRRLSRMTPSQHIYSQ</sequence>
<dbReference type="Proteomes" id="UP001148737">
    <property type="component" value="Unassembled WGS sequence"/>
</dbReference>
<organism evidence="1 2">
    <name type="scientific">Lecanicillium saksenae</name>
    <dbReference type="NCBI Taxonomy" id="468837"/>
    <lineage>
        <taxon>Eukaryota</taxon>
        <taxon>Fungi</taxon>
        <taxon>Dikarya</taxon>
        <taxon>Ascomycota</taxon>
        <taxon>Pezizomycotina</taxon>
        <taxon>Sordariomycetes</taxon>
        <taxon>Hypocreomycetidae</taxon>
        <taxon>Hypocreales</taxon>
        <taxon>Cordycipitaceae</taxon>
        <taxon>Lecanicillium</taxon>
    </lineage>
</organism>
<dbReference type="EMBL" id="JANAKD010000378">
    <property type="protein sequence ID" value="KAJ3494436.1"/>
    <property type="molecule type" value="Genomic_DNA"/>
</dbReference>
<name>A0ACC1QWB4_9HYPO</name>
<keyword evidence="2" id="KW-1185">Reference proteome</keyword>
<accession>A0ACC1QWB4</accession>
<evidence type="ECO:0000313" key="2">
    <source>
        <dbReference type="Proteomes" id="UP001148737"/>
    </source>
</evidence>
<evidence type="ECO:0000313" key="1">
    <source>
        <dbReference type="EMBL" id="KAJ3494436.1"/>
    </source>
</evidence>
<reference evidence="1" key="1">
    <citation type="submission" date="2022-07" db="EMBL/GenBank/DDBJ databases">
        <title>Genome Sequence of Lecanicillium saksenae.</title>
        <authorList>
            <person name="Buettner E."/>
        </authorList>
    </citation>
    <scope>NUCLEOTIDE SEQUENCE</scope>
    <source>
        <strain evidence="1">VT-O1</strain>
    </source>
</reference>
<comment type="caution">
    <text evidence="1">The sequence shown here is derived from an EMBL/GenBank/DDBJ whole genome shotgun (WGS) entry which is preliminary data.</text>
</comment>